<feature type="region of interest" description="Disordered" evidence="1">
    <location>
        <begin position="1"/>
        <end position="40"/>
    </location>
</feature>
<dbReference type="Proteomes" id="UP000599437">
    <property type="component" value="Unassembled WGS sequence"/>
</dbReference>
<protein>
    <submittedName>
        <fullName evidence="2">Uncharacterized protein</fullName>
    </submittedName>
</protein>
<gene>
    <name evidence="2" type="ORF">GCM10010346_27870</name>
</gene>
<accession>A0ABQ3DN73</accession>
<dbReference type="RefSeq" id="WP_138896212.1">
    <property type="nucleotide sequence ID" value="NZ_BMVO01000007.1"/>
</dbReference>
<evidence type="ECO:0000313" key="2">
    <source>
        <dbReference type="EMBL" id="GHB03481.1"/>
    </source>
</evidence>
<sequence length="124" mass="12619">MGKSDEQPSIHVGTVSNSAIGIGNSNTVTNTNNYAEPSRDPAQEELLLSVRELRADLGRLVANDATVVLDAELVSTEEEIEEEGLATPGRLARLRDALTAAGPGVELLASGAAAVAAVGALLGG</sequence>
<proteinExistence type="predicted"/>
<evidence type="ECO:0000256" key="1">
    <source>
        <dbReference type="SAM" id="MobiDB-lite"/>
    </source>
</evidence>
<reference evidence="3" key="1">
    <citation type="journal article" date="2019" name="Int. J. Syst. Evol. Microbiol.">
        <title>The Global Catalogue of Microorganisms (GCM) 10K type strain sequencing project: providing services to taxonomists for standard genome sequencing and annotation.</title>
        <authorList>
            <consortium name="The Broad Institute Genomics Platform"/>
            <consortium name="The Broad Institute Genome Sequencing Center for Infectious Disease"/>
            <person name="Wu L."/>
            <person name="Ma J."/>
        </authorList>
    </citation>
    <scope>NUCLEOTIDE SEQUENCE [LARGE SCALE GENOMIC DNA]</scope>
    <source>
        <strain evidence="3">JCM 4737</strain>
    </source>
</reference>
<feature type="compositionally biased region" description="Polar residues" evidence="1">
    <location>
        <begin position="14"/>
        <end position="35"/>
    </location>
</feature>
<organism evidence="2 3">
    <name type="scientific">Streptomyces chryseus</name>
    <dbReference type="NCBI Taxonomy" id="68186"/>
    <lineage>
        <taxon>Bacteria</taxon>
        <taxon>Bacillati</taxon>
        <taxon>Actinomycetota</taxon>
        <taxon>Actinomycetes</taxon>
        <taxon>Kitasatosporales</taxon>
        <taxon>Streptomycetaceae</taxon>
        <taxon>Streptomyces</taxon>
    </lineage>
</organism>
<name>A0ABQ3DN73_9ACTN</name>
<evidence type="ECO:0000313" key="3">
    <source>
        <dbReference type="Proteomes" id="UP000599437"/>
    </source>
</evidence>
<dbReference type="EMBL" id="BMVO01000007">
    <property type="protein sequence ID" value="GHB03481.1"/>
    <property type="molecule type" value="Genomic_DNA"/>
</dbReference>
<keyword evidence="3" id="KW-1185">Reference proteome</keyword>
<comment type="caution">
    <text evidence="2">The sequence shown here is derived from an EMBL/GenBank/DDBJ whole genome shotgun (WGS) entry which is preliminary data.</text>
</comment>